<proteinExistence type="inferred from homology"/>
<comment type="similarity">
    <text evidence="1 4">Belongs to the plant dirigent protein family.</text>
</comment>
<gene>
    <name evidence="6" type="ORF">QJS04_geneDACA019976</name>
</gene>
<evidence type="ECO:0000256" key="3">
    <source>
        <dbReference type="ARBA" id="ARBA00022525"/>
    </source>
</evidence>
<protein>
    <recommendedName>
        <fullName evidence="4">Dirigent protein</fullName>
    </recommendedName>
</protein>
<keyword evidence="7" id="KW-1185">Reference proteome</keyword>
<feature type="compositionally biased region" description="Low complexity" evidence="5">
    <location>
        <begin position="38"/>
        <end position="47"/>
    </location>
</feature>
<evidence type="ECO:0000256" key="1">
    <source>
        <dbReference type="ARBA" id="ARBA00010746"/>
    </source>
</evidence>
<comment type="subcellular location">
    <subcellularLocation>
        <location evidence="4">Secreted</location>
        <location evidence="4">Extracellular space</location>
        <location evidence="4">Apoplast</location>
    </subcellularLocation>
</comment>
<feature type="chain" id="PRO_5043101993" description="Dirigent protein" evidence="4">
    <location>
        <begin position="24"/>
        <end position="224"/>
    </location>
</feature>
<dbReference type="PANTHER" id="PTHR46215">
    <property type="entry name" value="DIRIGENT PROTEIN 24-RELATED"/>
    <property type="match status" value="1"/>
</dbReference>
<keyword evidence="4" id="KW-0052">Apoplast</keyword>
<dbReference type="GO" id="GO:0048046">
    <property type="term" value="C:apoplast"/>
    <property type="evidence" value="ECO:0007669"/>
    <property type="project" value="UniProtKB-SubCell"/>
</dbReference>
<sequence length="224" mass="22855">MTNPTTILTLLLLTITTLRATSARHLLLDEAAIPPSDAPLTTTTEPTTTPPAAPTAPITNTFSPLPPPAATDAPAPLTFFMHDVLIGPNPSTTASTTINGGLFGGGMTVIDDELTGSAELKSGTVGKAQGFCVGSVEEETSKTVAFTAMFGEGGHYADSLSFFGVQRTVGAAEEESRVAVMGGTGKYVGAKGYATVRAVVTGGGEENVKDGVGTLLQVSVYLAY</sequence>
<feature type="signal peptide" evidence="4">
    <location>
        <begin position="1"/>
        <end position="23"/>
    </location>
</feature>
<dbReference type="InterPro" id="IPR044859">
    <property type="entry name" value="Allene_oxi_cyc_Dirigent"/>
</dbReference>
<keyword evidence="3 4" id="KW-0964">Secreted</keyword>
<organism evidence="6 7">
    <name type="scientific">Acorus gramineus</name>
    <name type="common">Dwarf sweet flag</name>
    <dbReference type="NCBI Taxonomy" id="55184"/>
    <lineage>
        <taxon>Eukaryota</taxon>
        <taxon>Viridiplantae</taxon>
        <taxon>Streptophyta</taxon>
        <taxon>Embryophyta</taxon>
        <taxon>Tracheophyta</taxon>
        <taxon>Spermatophyta</taxon>
        <taxon>Magnoliopsida</taxon>
        <taxon>Liliopsida</taxon>
        <taxon>Acoraceae</taxon>
        <taxon>Acorus</taxon>
    </lineage>
</organism>
<feature type="region of interest" description="Disordered" evidence="5">
    <location>
        <begin position="34"/>
        <end position="53"/>
    </location>
</feature>
<comment type="caution">
    <text evidence="6">The sequence shown here is derived from an EMBL/GenBank/DDBJ whole genome shotgun (WGS) entry which is preliminary data.</text>
</comment>
<dbReference type="Proteomes" id="UP001179952">
    <property type="component" value="Unassembled WGS sequence"/>
</dbReference>
<evidence type="ECO:0000313" key="7">
    <source>
        <dbReference type="Proteomes" id="UP001179952"/>
    </source>
</evidence>
<evidence type="ECO:0000313" key="6">
    <source>
        <dbReference type="EMBL" id="KAK1270148.1"/>
    </source>
</evidence>
<dbReference type="EMBL" id="JAUJYN010000005">
    <property type="protein sequence ID" value="KAK1270148.1"/>
    <property type="molecule type" value="Genomic_DNA"/>
</dbReference>
<evidence type="ECO:0000256" key="5">
    <source>
        <dbReference type="SAM" id="MobiDB-lite"/>
    </source>
</evidence>
<reference evidence="6" key="2">
    <citation type="submission" date="2023-06" db="EMBL/GenBank/DDBJ databases">
        <authorList>
            <person name="Ma L."/>
            <person name="Liu K.-W."/>
            <person name="Li Z."/>
            <person name="Hsiao Y.-Y."/>
            <person name="Qi Y."/>
            <person name="Fu T."/>
            <person name="Tang G."/>
            <person name="Zhang D."/>
            <person name="Sun W.-H."/>
            <person name="Liu D.-K."/>
            <person name="Li Y."/>
            <person name="Chen G.-Z."/>
            <person name="Liu X.-D."/>
            <person name="Liao X.-Y."/>
            <person name="Jiang Y.-T."/>
            <person name="Yu X."/>
            <person name="Hao Y."/>
            <person name="Huang J."/>
            <person name="Zhao X.-W."/>
            <person name="Ke S."/>
            <person name="Chen Y.-Y."/>
            <person name="Wu W.-L."/>
            <person name="Hsu J.-L."/>
            <person name="Lin Y.-F."/>
            <person name="Huang M.-D."/>
            <person name="Li C.-Y."/>
            <person name="Huang L."/>
            <person name="Wang Z.-W."/>
            <person name="Zhao X."/>
            <person name="Zhong W.-Y."/>
            <person name="Peng D.-H."/>
            <person name="Ahmad S."/>
            <person name="Lan S."/>
            <person name="Zhang J.-S."/>
            <person name="Tsai W.-C."/>
            <person name="Van De Peer Y."/>
            <person name="Liu Z.-J."/>
        </authorList>
    </citation>
    <scope>NUCLEOTIDE SEQUENCE</scope>
    <source>
        <strain evidence="6">SCP</strain>
        <tissue evidence="6">Leaves</tissue>
    </source>
</reference>
<accession>A0AAV9B0E7</accession>
<name>A0AAV9B0E7_ACOGR</name>
<dbReference type="PANTHER" id="PTHR46215:SF15">
    <property type="entry name" value="DIRIGENT PROTEIN 24"/>
    <property type="match status" value="1"/>
</dbReference>
<comment type="function">
    <text evidence="4">Dirigent proteins impart stereoselectivity on the phenoxy radical-coupling reaction, yielding optically active lignans from two molecules of coniferyl alcohol in the biosynthesis of lignans, flavonolignans, and alkaloids and thus plays a central role in plant secondary metabolism.</text>
</comment>
<dbReference type="AlphaFoldDB" id="A0AAV9B0E7"/>
<dbReference type="Gene3D" id="2.40.480.10">
    <property type="entry name" value="Allene oxide cyclase-like"/>
    <property type="match status" value="1"/>
</dbReference>
<evidence type="ECO:0000256" key="2">
    <source>
        <dbReference type="ARBA" id="ARBA00011738"/>
    </source>
</evidence>
<keyword evidence="4" id="KW-0732">Signal</keyword>
<comment type="subunit">
    <text evidence="2 4">Homodimer.</text>
</comment>
<reference evidence="6" key="1">
    <citation type="journal article" date="2023" name="Nat. Commun.">
        <title>Diploid and tetraploid genomes of Acorus and the evolution of monocots.</title>
        <authorList>
            <person name="Ma L."/>
            <person name="Liu K.W."/>
            <person name="Li Z."/>
            <person name="Hsiao Y.Y."/>
            <person name="Qi Y."/>
            <person name="Fu T."/>
            <person name="Tang G.D."/>
            <person name="Zhang D."/>
            <person name="Sun W.H."/>
            <person name="Liu D.K."/>
            <person name="Li Y."/>
            <person name="Chen G.Z."/>
            <person name="Liu X.D."/>
            <person name="Liao X.Y."/>
            <person name="Jiang Y.T."/>
            <person name="Yu X."/>
            <person name="Hao Y."/>
            <person name="Huang J."/>
            <person name="Zhao X.W."/>
            <person name="Ke S."/>
            <person name="Chen Y.Y."/>
            <person name="Wu W.L."/>
            <person name="Hsu J.L."/>
            <person name="Lin Y.F."/>
            <person name="Huang M.D."/>
            <person name="Li C.Y."/>
            <person name="Huang L."/>
            <person name="Wang Z.W."/>
            <person name="Zhao X."/>
            <person name="Zhong W.Y."/>
            <person name="Peng D.H."/>
            <person name="Ahmad S."/>
            <person name="Lan S."/>
            <person name="Zhang J.S."/>
            <person name="Tsai W.C."/>
            <person name="Van de Peer Y."/>
            <person name="Liu Z.J."/>
        </authorList>
    </citation>
    <scope>NUCLEOTIDE SEQUENCE</scope>
    <source>
        <strain evidence="6">SCP</strain>
    </source>
</reference>
<dbReference type="InterPro" id="IPR004265">
    <property type="entry name" value="Dirigent"/>
</dbReference>
<evidence type="ECO:0000256" key="4">
    <source>
        <dbReference type="RuleBase" id="RU363099"/>
    </source>
</evidence>
<dbReference type="GO" id="GO:0009699">
    <property type="term" value="P:phenylpropanoid biosynthetic process"/>
    <property type="evidence" value="ECO:0007669"/>
    <property type="project" value="UniProtKB-ARBA"/>
</dbReference>
<dbReference type="Pfam" id="PF03018">
    <property type="entry name" value="Dirigent"/>
    <property type="match status" value="1"/>
</dbReference>